<evidence type="ECO:0000313" key="10">
    <source>
        <dbReference type="Ensembl" id="ENSNMLP00000001285.1"/>
    </source>
</evidence>
<dbReference type="PANTHER" id="PTHR24394:SF44">
    <property type="entry name" value="ZINC FINGER PROTEIN 271-LIKE"/>
    <property type="match status" value="1"/>
</dbReference>
<dbReference type="AlphaFoldDB" id="A0A8C6S704"/>
<evidence type="ECO:0000256" key="4">
    <source>
        <dbReference type="ARBA" id="ARBA00022771"/>
    </source>
</evidence>
<sequence>MWACPFCDKRFGQNPLPSSPGQSGDSKGSKPHLCCDCGKRFVQSFNLKAHVRTHTGEKPFSCSVCKNLFISKGSLQKHMKTHTGERPHACSVCDKTFKQRSDLTRHQHRSSLLPVYHNDQEDLRRTVAAETAVKR</sequence>
<dbReference type="GO" id="GO:0000981">
    <property type="term" value="F:DNA-binding transcription factor activity, RNA polymerase II-specific"/>
    <property type="evidence" value="ECO:0007669"/>
    <property type="project" value="TreeGrafter"/>
</dbReference>
<dbReference type="Pfam" id="PF00096">
    <property type="entry name" value="zf-C2H2"/>
    <property type="match status" value="3"/>
</dbReference>
<dbReference type="FunFam" id="3.30.160.60:FF:000275">
    <property type="entry name" value="zinc finger protein 90 homolog"/>
    <property type="match status" value="1"/>
</dbReference>
<dbReference type="PROSITE" id="PS50157">
    <property type="entry name" value="ZINC_FINGER_C2H2_2"/>
    <property type="match status" value="3"/>
</dbReference>
<dbReference type="Proteomes" id="UP000694523">
    <property type="component" value="Unplaced"/>
</dbReference>
<reference evidence="10" key="2">
    <citation type="submission" date="2025-09" db="UniProtKB">
        <authorList>
            <consortium name="Ensembl"/>
        </authorList>
    </citation>
    <scope>IDENTIFICATION</scope>
</reference>
<dbReference type="InterPro" id="IPR013087">
    <property type="entry name" value="Znf_C2H2_type"/>
</dbReference>
<keyword evidence="3" id="KW-0677">Repeat</keyword>
<evidence type="ECO:0000256" key="2">
    <source>
        <dbReference type="ARBA" id="ARBA00022723"/>
    </source>
</evidence>
<dbReference type="PANTHER" id="PTHR24394">
    <property type="entry name" value="ZINC FINGER PROTEIN"/>
    <property type="match status" value="1"/>
</dbReference>
<dbReference type="Gene3D" id="3.30.160.60">
    <property type="entry name" value="Classic Zinc Finger"/>
    <property type="match status" value="3"/>
</dbReference>
<name>A0A8C6S704_9GOBI</name>
<dbReference type="GO" id="GO:0008270">
    <property type="term" value="F:zinc ion binding"/>
    <property type="evidence" value="ECO:0007669"/>
    <property type="project" value="UniProtKB-KW"/>
</dbReference>
<evidence type="ECO:0000259" key="9">
    <source>
        <dbReference type="PROSITE" id="PS50157"/>
    </source>
</evidence>
<dbReference type="SMART" id="SM00355">
    <property type="entry name" value="ZnF_C2H2"/>
    <property type="match status" value="3"/>
</dbReference>
<dbReference type="GO" id="GO:0005634">
    <property type="term" value="C:nucleus"/>
    <property type="evidence" value="ECO:0007669"/>
    <property type="project" value="UniProtKB-SubCell"/>
</dbReference>
<feature type="domain" description="C2H2-type" evidence="9">
    <location>
        <begin position="32"/>
        <end position="59"/>
    </location>
</feature>
<reference evidence="10" key="1">
    <citation type="submission" date="2025-08" db="UniProtKB">
        <authorList>
            <consortium name="Ensembl"/>
        </authorList>
    </citation>
    <scope>IDENTIFICATION</scope>
</reference>
<evidence type="ECO:0000313" key="11">
    <source>
        <dbReference type="Proteomes" id="UP000694523"/>
    </source>
</evidence>
<evidence type="ECO:0000256" key="1">
    <source>
        <dbReference type="ARBA" id="ARBA00004123"/>
    </source>
</evidence>
<comment type="subcellular location">
    <subcellularLocation>
        <location evidence="1">Nucleus</location>
    </subcellularLocation>
</comment>
<dbReference type="GO" id="GO:0003677">
    <property type="term" value="F:DNA binding"/>
    <property type="evidence" value="ECO:0007669"/>
    <property type="project" value="UniProtKB-KW"/>
</dbReference>
<dbReference type="PROSITE" id="PS00028">
    <property type="entry name" value="ZINC_FINGER_C2H2_1"/>
    <property type="match status" value="2"/>
</dbReference>
<evidence type="ECO:0000256" key="7">
    <source>
        <dbReference type="ARBA" id="ARBA00023242"/>
    </source>
</evidence>
<evidence type="ECO:0000256" key="6">
    <source>
        <dbReference type="ARBA" id="ARBA00023125"/>
    </source>
</evidence>
<feature type="domain" description="C2H2-type" evidence="9">
    <location>
        <begin position="60"/>
        <end position="87"/>
    </location>
</feature>
<proteinExistence type="predicted"/>
<keyword evidence="7" id="KW-0539">Nucleus</keyword>
<keyword evidence="2" id="KW-0479">Metal-binding</keyword>
<dbReference type="Ensembl" id="ENSNMLT00000001478.1">
    <property type="protein sequence ID" value="ENSNMLP00000001285.1"/>
    <property type="gene ID" value="ENSNMLG00000000986.1"/>
</dbReference>
<dbReference type="FunFam" id="3.30.160.60:FF:000690">
    <property type="entry name" value="Zinc finger protein 354C"/>
    <property type="match status" value="1"/>
</dbReference>
<organism evidence="10 11">
    <name type="scientific">Neogobius melanostomus</name>
    <name type="common">round goby</name>
    <dbReference type="NCBI Taxonomy" id="47308"/>
    <lineage>
        <taxon>Eukaryota</taxon>
        <taxon>Metazoa</taxon>
        <taxon>Chordata</taxon>
        <taxon>Craniata</taxon>
        <taxon>Vertebrata</taxon>
        <taxon>Euteleostomi</taxon>
        <taxon>Actinopterygii</taxon>
        <taxon>Neopterygii</taxon>
        <taxon>Teleostei</taxon>
        <taxon>Neoteleostei</taxon>
        <taxon>Acanthomorphata</taxon>
        <taxon>Gobiaria</taxon>
        <taxon>Gobiiformes</taxon>
        <taxon>Gobioidei</taxon>
        <taxon>Gobiidae</taxon>
        <taxon>Benthophilinae</taxon>
        <taxon>Neogobiini</taxon>
        <taxon>Neogobius</taxon>
    </lineage>
</organism>
<accession>A0A8C6S704</accession>
<feature type="domain" description="C2H2-type" evidence="9">
    <location>
        <begin position="88"/>
        <end position="122"/>
    </location>
</feature>
<dbReference type="FunFam" id="3.30.160.60:FF:000264">
    <property type="entry name" value="Zinc finger protein 236"/>
    <property type="match status" value="1"/>
</dbReference>
<dbReference type="SUPFAM" id="SSF57667">
    <property type="entry name" value="beta-beta-alpha zinc fingers"/>
    <property type="match status" value="2"/>
</dbReference>
<keyword evidence="4 8" id="KW-0863">Zinc-finger</keyword>
<evidence type="ECO:0000256" key="5">
    <source>
        <dbReference type="ARBA" id="ARBA00022833"/>
    </source>
</evidence>
<evidence type="ECO:0000256" key="8">
    <source>
        <dbReference type="PROSITE-ProRule" id="PRU00042"/>
    </source>
</evidence>
<keyword evidence="11" id="KW-1185">Reference proteome</keyword>
<keyword evidence="6" id="KW-0238">DNA-binding</keyword>
<dbReference type="InterPro" id="IPR036236">
    <property type="entry name" value="Znf_C2H2_sf"/>
</dbReference>
<evidence type="ECO:0000256" key="3">
    <source>
        <dbReference type="ARBA" id="ARBA00022737"/>
    </source>
</evidence>
<keyword evidence="5" id="KW-0862">Zinc</keyword>
<protein>
    <recommendedName>
        <fullName evidence="9">C2H2-type domain-containing protein</fullName>
    </recommendedName>
</protein>